<dbReference type="RefSeq" id="WP_056942062.1">
    <property type="nucleotide sequence ID" value="NZ_AZCX01000002.1"/>
</dbReference>
<evidence type="ECO:0000256" key="8">
    <source>
        <dbReference type="ARBA" id="ARBA00070925"/>
    </source>
</evidence>
<dbReference type="CDD" id="cd09755">
    <property type="entry name" value="Cas2_I-E"/>
    <property type="match status" value="1"/>
</dbReference>
<keyword evidence="6 10" id="KW-0269">Exonuclease</keyword>
<dbReference type="SUPFAM" id="SSF53098">
    <property type="entry name" value="Ribonuclease H-like"/>
    <property type="match status" value="1"/>
</dbReference>
<dbReference type="NCBIfam" id="TIGR00573">
    <property type="entry name" value="dnaq"/>
    <property type="match status" value="1"/>
</dbReference>
<keyword evidence="2" id="KW-0548">Nucleotidyltransferase</keyword>
<keyword evidence="7" id="KW-0239">DNA-directed DNA polymerase</keyword>
<proteinExistence type="predicted"/>
<dbReference type="InterPro" id="IPR006054">
    <property type="entry name" value="DnaQ"/>
</dbReference>
<protein>
    <recommendedName>
        <fullName evidence="8">DNA polymerase III polC-type</fullName>
    </recommendedName>
</protein>
<feature type="domain" description="Exonuclease" evidence="9">
    <location>
        <begin position="130"/>
        <end position="297"/>
    </location>
</feature>
<dbReference type="AlphaFoldDB" id="A0A0R1HZ20"/>
<keyword evidence="11" id="KW-1185">Reference proteome</keyword>
<dbReference type="NCBIfam" id="TIGR01873">
    <property type="entry name" value="cas_CT1978"/>
    <property type="match status" value="1"/>
</dbReference>
<evidence type="ECO:0000256" key="1">
    <source>
        <dbReference type="ARBA" id="ARBA00022679"/>
    </source>
</evidence>
<dbReference type="PANTHER" id="PTHR30231:SF4">
    <property type="entry name" value="PROTEIN NEN2"/>
    <property type="match status" value="1"/>
</dbReference>
<dbReference type="GO" id="GO:0003887">
    <property type="term" value="F:DNA-directed DNA polymerase activity"/>
    <property type="evidence" value="ECO:0007669"/>
    <property type="project" value="UniProtKB-KW"/>
</dbReference>
<dbReference type="Gene3D" id="3.30.420.10">
    <property type="entry name" value="Ribonuclease H-like superfamily/Ribonuclease H"/>
    <property type="match status" value="1"/>
</dbReference>
<sequence>MIVITLSKVPPSLRGDLTKWYQEVQTGVYVGNVNAKVRDQVWERIIRDIGSGQAVMVYNAQNELGYQFRTTRTDHEIVDFDGIPLLKRLNQVKSPSSKKLGFSDAAKFHRIKMYSKRSKKSKAYQVKMPLFVAVDVETTGLDLTKDDLISIGAIKKGEDGELKKLSLLIQTDRVISPEITKLTGLSTEILEKKGVSLQVALTRFLEFIDDAPLVGYNLQFDDAFLSKSLKLVQEKTLHNQMIDLLPIVKKRNRFIDNYRLSTVLAEYDITNSTPHHADSDAEATFALAEKLIENQDLIF</sequence>
<comment type="caution">
    <text evidence="10">The sequence shown here is derived from an EMBL/GenBank/DDBJ whole genome shotgun (WGS) entry which is preliminary data.</text>
</comment>
<keyword evidence="4" id="KW-0540">Nuclease</keyword>
<dbReference type="FunFam" id="3.30.420.10:FF:000045">
    <property type="entry name" value="3'-5' exonuclease DinG"/>
    <property type="match status" value="1"/>
</dbReference>
<dbReference type="Pfam" id="PF00929">
    <property type="entry name" value="RNase_T"/>
    <property type="match status" value="1"/>
</dbReference>
<dbReference type="SMART" id="SM00479">
    <property type="entry name" value="EXOIII"/>
    <property type="match status" value="1"/>
</dbReference>
<dbReference type="InterPro" id="IPR010152">
    <property type="entry name" value="CRISPR-assoc_prot_Cas2_sub"/>
</dbReference>
<keyword evidence="1" id="KW-0808">Transferase</keyword>
<keyword evidence="3" id="KW-0235">DNA replication</keyword>
<dbReference type="Proteomes" id="UP000050911">
    <property type="component" value="Unassembled WGS sequence"/>
</dbReference>
<evidence type="ECO:0000259" key="9">
    <source>
        <dbReference type="SMART" id="SM00479"/>
    </source>
</evidence>
<evidence type="ECO:0000256" key="5">
    <source>
        <dbReference type="ARBA" id="ARBA00022801"/>
    </source>
</evidence>
<dbReference type="Pfam" id="PF09707">
    <property type="entry name" value="Cas_Cas2CT1978"/>
    <property type="match status" value="1"/>
</dbReference>
<dbReference type="GO" id="GO:0006260">
    <property type="term" value="P:DNA replication"/>
    <property type="evidence" value="ECO:0007669"/>
    <property type="project" value="UniProtKB-KW"/>
</dbReference>
<evidence type="ECO:0000256" key="4">
    <source>
        <dbReference type="ARBA" id="ARBA00022722"/>
    </source>
</evidence>
<evidence type="ECO:0000256" key="7">
    <source>
        <dbReference type="ARBA" id="ARBA00022932"/>
    </source>
</evidence>
<dbReference type="STRING" id="1302272.FC96_GL001202"/>
<dbReference type="InterPro" id="IPR036397">
    <property type="entry name" value="RNaseH_sf"/>
</dbReference>
<evidence type="ECO:0000256" key="2">
    <source>
        <dbReference type="ARBA" id="ARBA00022695"/>
    </source>
</evidence>
<evidence type="ECO:0000313" key="11">
    <source>
        <dbReference type="Proteomes" id="UP000050911"/>
    </source>
</evidence>
<name>A0A0R1HZ20_9LACO</name>
<organism evidence="10 11">
    <name type="scientific">Secundilactobacillus kimchicus JCM 15530</name>
    <dbReference type="NCBI Taxonomy" id="1302272"/>
    <lineage>
        <taxon>Bacteria</taxon>
        <taxon>Bacillati</taxon>
        <taxon>Bacillota</taxon>
        <taxon>Bacilli</taxon>
        <taxon>Lactobacillales</taxon>
        <taxon>Lactobacillaceae</taxon>
        <taxon>Secundilactobacillus</taxon>
    </lineage>
</organism>
<dbReference type="PANTHER" id="PTHR30231">
    <property type="entry name" value="DNA POLYMERASE III SUBUNIT EPSILON"/>
    <property type="match status" value="1"/>
</dbReference>
<dbReference type="GO" id="GO:0003677">
    <property type="term" value="F:DNA binding"/>
    <property type="evidence" value="ECO:0007669"/>
    <property type="project" value="InterPro"/>
</dbReference>
<dbReference type="GO" id="GO:0008408">
    <property type="term" value="F:3'-5' exonuclease activity"/>
    <property type="evidence" value="ECO:0007669"/>
    <property type="project" value="TreeGrafter"/>
</dbReference>
<accession>A0A0R1HZ20</accession>
<dbReference type="InterPro" id="IPR013520">
    <property type="entry name" value="Ribonucl_H"/>
</dbReference>
<evidence type="ECO:0000313" key="10">
    <source>
        <dbReference type="EMBL" id="KRK48881.1"/>
    </source>
</evidence>
<dbReference type="InterPro" id="IPR012337">
    <property type="entry name" value="RNaseH-like_sf"/>
</dbReference>
<dbReference type="CDD" id="cd06127">
    <property type="entry name" value="DEDDh"/>
    <property type="match status" value="1"/>
</dbReference>
<reference evidence="10 11" key="1">
    <citation type="journal article" date="2015" name="Genome Announc.">
        <title>Expanding the biotechnology potential of lactobacilli through comparative genomics of 213 strains and associated genera.</title>
        <authorList>
            <person name="Sun Z."/>
            <person name="Harris H.M."/>
            <person name="McCann A."/>
            <person name="Guo C."/>
            <person name="Argimon S."/>
            <person name="Zhang W."/>
            <person name="Yang X."/>
            <person name="Jeffery I.B."/>
            <person name="Cooney J.C."/>
            <person name="Kagawa T.F."/>
            <person name="Liu W."/>
            <person name="Song Y."/>
            <person name="Salvetti E."/>
            <person name="Wrobel A."/>
            <person name="Rasinkangas P."/>
            <person name="Parkhill J."/>
            <person name="Rea M.C."/>
            <person name="O'Sullivan O."/>
            <person name="Ritari J."/>
            <person name="Douillard F.P."/>
            <person name="Paul Ross R."/>
            <person name="Yang R."/>
            <person name="Briner A.E."/>
            <person name="Felis G.E."/>
            <person name="de Vos W.M."/>
            <person name="Barrangou R."/>
            <person name="Klaenhammer T.R."/>
            <person name="Caufield P.W."/>
            <person name="Cui Y."/>
            <person name="Zhang H."/>
            <person name="O'Toole P.W."/>
        </authorList>
    </citation>
    <scope>NUCLEOTIDE SEQUENCE [LARGE SCALE GENOMIC DNA]</scope>
    <source>
        <strain evidence="10 11">JCM 15530</strain>
    </source>
</reference>
<keyword evidence="5" id="KW-0378">Hydrolase</keyword>
<gene>
    <name evidence="10" type="ORF">FC96_GL001202</name>
</gene>
<evidence type="ECO:0000256" key="6">
    <source>
        <dbReference type="ARBA" id="ARBA00022839"/>
    </source>
</evidence>
<dbReference type="OrthoDB" id="9776650at2"/>
<dbReference type="PATRIC" id="fig|1302272.5.peg.1210"/>
<dbReference type="Gene3D" id="3.30.70.240">
    <property type="match status" value="1"/>
</dbReference>
<dbReference type="EMBL" id="AZCX01000002">
    <property type="protein sequence ID" value="KRK48881.1"/>
    <property type="molecule type" value="Genomic_DNA"/>
</dbReference>
<evidence type="ECO:0000256" key="3">
    <source>
        <dbReference type="ARBA" id="ARBA00022705"/>
    </source>
</evidence>